<dbReference type="InterPro" id="IPR011205">
    <property type="entry name" value="UCP015417_vWA"/>
</dbReference>
<organism evidence="2">
    <name type="scientific">viral metagenome</name>
    <dbReference type="NCBI Taxonomy" id="1070528"/>
    <lineage>
        <taxon>unclassified sequences</taxon>
        <taxon>metagenomes</taxon>
        <taxon>organismal metagenomes</taxon>
    </lineage>
</organism>
<dbReference type="PANTHER" id="PTHR31373:SF27">
    <property type="entry name" value="TROVE DOMAIN-CONTAINING PROTEIN"/>
    <property type="match status" value="1"/>
</dbReference>
<dbReference type="PANTHER" id="PTHR31373">
    <property type="entry name" value="OS06G0652100 PROTEIN"/>
    <property type="match status" value="1"/>
</dbReference>
<evidence type="ECO:0000259" key="1">
    <source>
        <dbReference type="Pfam" id="PF25043"/>
    </source>
</evidence>
<dbReference type="Pfam" id="PF25043">
    <property type="entry name" value="DUF7788"/>
    <property type="match status" value="1"/>
</dbReference>
<dbReference type="AlphaFoldDB" id="A0A6C0E0U7"/>
<name>A0A6C0E0U7_9ZZZZ</name>
<dbReference type="Gene3D" id="3.40.50.410">
    <property type="entry name" value="von Willebrand factor, type A domain"/>
    <property type="match status" value="1"/>
</dbReference>
<dbReference type="CDD" id="cd00198">
    <property type="entry name" value="vWFA"/>
    <property type="match status" value="1"/>
</dbReference>
<sequence length="578" mass="65646">MAALVNALDHSSITQIGENGHNEYGWSTNLYEKIVQFSFQVTRAEVETVDKIGLKLEELLTSIQFNYTNAKISKKEYIDMLSILYKMIGQTRDIIDGKGEYTLAYMMIYQWYNFFPELSKFALKLFVLSEDSKFHPYGSWKDMKYFCYYCKLRGSASKNTTYHPLVSYVISLMNEQLRQDALSSTPSLLAKWIPREKSKKFGWLFKELAVNYYYHYIQSVKEESKINAAILKCFTEYRKLCSTLNAKLDTVQIKQCSGNWSQIVPENQTSITMHKQKKAFLNKNKKGERRSELSDRIECAHHFKEYIEKAVKGEVKVKGKRIGLNDFTKDALSLIGSSDKDSIDLLNAQWNDNGTQTGALNNMIAMVDVSGSMAGEPLHAAIALGIRVAEKSALGKRVLTFSATPTWVNLDGYDTFDKMVNVLQHAEWGMNTNIHAALKQILNAIKTSKMDYEAVSSMTLVIFSDMQIDQADSTSLSLYDGIEKMYSNLGIEMYGKAFKPPHILFWNLRSTNGFPTLSTQPNVSCMSGFSPSLLNLFCEQGIAGLQTCTPWKSLLKSLENPRYEVLECELKSQLDNLS</sequence>
<dbReference type="SUPFAM" id="SSF53300">
    <property type="entry name" value="vWA-like"/>
    <property type="match status" value="1"/>
</dbReference>
<dbReference type="EMBL" id="MN739720">
    <property type="protein sequence ID" value="QHT22756.1"/>
    <property type="molecule type" value="Genomic_DNA"/>
</dbReference>
<protein>
    <recommendedName>
        <fullName evidence="1">DUF7788 domain-containing protein</fullName>
    </recommendedName>
</protein>
<dbReference type="InterPro" id="IPR036465">
    <property type="entry name" value="vWFA_dom_sf"/>
</dbReference>
<dbReference type="InterPro" id="IPR056690">
    <property type="entry name" value="DUF7788"/>
</dbReference>
<accession>A0A6C0E0U7</accession>
<feature type="domain" description="DUF7788" evidence="1">
    <location>
        <begin position="362"/>
        <end position="543"/>
    </location>
</feature>
<evidence type="ECO:0000313" key="2">
    <source>
        <dbReference type="EMBL" id="QHT22756.1"/>
    </source>
</evidence>
<reference evidence="2" key="1">
    <citation type="journal article" date="2020" name="Nature">
        <title>Giant virus diversity and host interactions through global metagenomics.</title>
        <authorList>
            <person name="Schulz F."/>
            <person name="Roux S."/>
            <person name="Paez-Espino D."/>
            <person name="Jungbluth S."/>
            <person name="Walsh D.A."/>
            <person name="Denef V.J."/>
            <person name="McMahon K.D."/>
            <person name="Konstantinidis K.T."/>
            <person name="Eloe-Fadrosh E.A."/>
            <person name="Kyrpides N.C."/>
            <person name="Woyke T."/>
        </authorList>
    </citation>
    <scope>NUCLEOTIDE SEQUENCE</scope>
    <source>
        <strain evidence="2">GVMAG-M-3300023179-114</strain>
    </source>
</reference>
<proteinExistence type="predicted"/>